<dbReference type="InterPro" id="IPR029787">
    <property type="entry name" value="Nucleotide_cyclase"/>
</dbReference>
<dbReference type="Gene3D" id="3.30.450.20">
    <property type="entry name" value="PAS domain"/>
    <property type="match status" value="2"/>
</dbReference>
<evidence type="ECO:0000256" key="3">
    <source>
        <dbReference type="ARBA" id="ARBA00012528"/>
    </source>
</evidence>
<dbReference type="InterPro" id="IPR043128">
    <property type="entry name" value="Rev_trsase/Diguanyl_cyclase"/>
</dbReference>
<evidence type="ECO:0000256" key="5">
    <source>
        <dbReference type="SAM" id="MobiDB-lite"/>
    </source>
</evidence>
<dbReference type="PANTHER" id="PTHR45138">
    <property type="entry name" value="REGULATORY COMPONENTS OF SENSORY TRANSDUCTION SYSTEM"/>
    <property type="match status" value="1"/>
</dbReference>
<dbReference type="InterPro" id="IPR050469">
    <property type="entry name" value="Diguanylate_Cyclase"/>
</dbReference>
<dbReference type="InterPro" id="IPR054327">
    <property type="entry name" value="His-kinase-like_sensor"/>
</dbReference>
<feature type="region of interest" description="Disordered" evidence="5">
    <location>
        <begin position="1"/>
        <end position="20"/>
    </location>
</feature>
<organism evidence="8 9">
    <name type="scientific">Pseudomonas corrugata</name>
    <dbReference type="NCBI Taxonomy" id="47879"/>
    <lineage>
        <taxon>Bacteria</taxon>
        <taxon>Pseudomonadati</taxon>
        <taxon>Pseudomonadota</taxon>
        <taxon>Gammaproteobacteria</taxon>
        <taxon>Pseudomonadales</taxon>
        <taxon>Pseudomonadaceae</taxon>
        <taxon>Pseudomonas</taxon>
    </lineage>
</organism>
<dbReference type="EMBL" id="RBOJ01000055">
    <property type="protein sequence ID" value="RMM51706.1"/>
    <property type="molecule type" value="Genomic_DNA"/>
</dbReference>
<dbReference type="GO" id="GO:1902201">
    <property type="term" value="P:negative regulation of bacterial-type flagellum-dependent cell motility"/>
    <property type="evidence" value="ECO:0007669"/>
    <property type="project" value="TreeGrafter"/>
</dbReference>
<dbReference type="AlphaFoldDB" id="A0A3M3ES35"/>
<sequence>MMLGRKRPEPKSESSVEDFDPQAARPGAALRLTISFMLVVVIAFLSVEGWRTWRDYRAAFSAARDSVTNLARATAQHAEDTIRQVDVVTAALAERVEGDGIENIDISRIHKLLVQQSAIIPQLHGLFIYGPDGQWVVTDKETIPEPANNADRDYFQYHRTHADRNVRIGEVIRSRSTNDLVIPISRRLNNPDGSFAGVLLGTVKVSYFVDYYGDFKIDDKGALVLAMRDGTVLVRRPFVETVIGKSLVNSVIFKNFLPTSNQGTAEARAVIDDTERLYGYRALTTYPLVVEAGLSRDSITAPWRRDLLKTGFVLVFLIVILLGFGLIVLSQLRYRMSMEKQIRHAHQSMRDMALSDSLTGLGNRRKLDLALADELRLARRQGSSLALIMLDVDYFKRFNDKYGHAAGDECLRAIAGAIQGAVKRPGDLAVRYGGEEFTVLLPNTDSTGASKIAQEILDAIRALDIEHVDHPLGIVTASAGITTSQPGTVDVTPAMLIKAADAFLYLAKNTGRNRWCSASATSG</sequence>
<dbReference type="CDD" id="cd01949">
    <property type="entry name" value="GGDEF"/>
    <property type="match status" value="1"/>
</dbReference>
<dbReference type="FunFam" id="3.30.70.270:FF:000001">
    <property type="entry name" value="Diguanylate cyclase domain protein"/>
    <property type="match status" value="1"/>
</dbReference>
<proteinExistence type="predicted"/>
<dbReference type="GO" id="GO:0043709">
    <property type="term" value="P:cell adhesion involved in single-species biofilm formation"/>
    <property type="evidence" value="ECO:0007669"/>
    <property type="project" value="TreeGrafter"/>
</dbReference>
<evidence type="ECO:0000313" key="8">
    <source>
        <dbReference type="EMBL" id="RMM51706.1"/>
    </source>
</evidence>
<dbReference type="EC" id="2.7.7.65" evidence="3"/>
<evidence type="ECO:0000256" key="1">
    <source>
        <dbReference type="ARBA" id="ARBA00001946"/>
    </source>
</evidence>
<dbReference type="PANTHER" id="PTHR45138:SF9">
    <property type="entry name" value="DIGUANYLATE CYCLASE DGCM-RELATED"/>
    <property type="match status" value="1"/>
</dbReference>
<dbReference type="Gene3D" id="3.30.70.270">
    <property type="match status" value="1"/>
</dbReference>
<keyword evidence="9" id="KW-1185">Reference proteome</keyword>
<dbReference type="InterPro" id="IPR000160">
    <property type="entry name" value="GGDEF_dom"/>
</dbReference>
<dbReference type="Pfam" id="PF22588">
    <property type="entry name" value="dCache_1_like"/>
    <property type="match status" value="1"/>
</dbReference>
<dbReference type="NCBIfam" id="TIGR00254">
    <property type="entry name" value="GGDEF"/>
    <property type="match status" value="1"/>
</dbReference>
<accession>A0A3M3ES35</accession>
<dbReference type="Pfam" id="PF00990">
    <property type="entry name" value="GGDEF"/>
    <property type="match status" value="1"/>
</dbReference>
<keyword evidence="6" id="KW-1133">Transmembrane helix</keyword>
<evidence type="ECO:0000256" key="2">
    <source>
        <dbReference type="ARBA" id="ARBA00004533"/>
    </source>
</evidence>
<dbReference type="Proteomes" id="UP000270661">
    <property type="component" value="Unassembled WGS sequence"/>
</dbReference>
<dbReference type="STRING" id="47879.AXG94_03300"/>
<feature type="transmembrane region" description="Helical" evidence="6">
    <location>
        <begin position="312"/>
        <end position="332"/>
    </location>
</feature>
<comment type="cofactor">
    <cofactor evidence="1">
        <name>Mg(2+)</name>
        <dbReference type="ChEBI" id="CHEBI:18420"/>
    </cofactor>
</comment>
<comment type="caution">
    <text evidence="8">The sequence shown here is derived from an EMBL/GenBank/DDBJ whole genome shotgun (WGS) entry which is preliminary data.</text>
</comment>
<protein>
    <recommendedName>
        <fullName evidence="3">diguanylate cyclase</fullName>
        <ecNumber evidence="3">2.7.7.65</ecNumber>
    </recommendedName>
</protein>
<evidence type="ECO:0000259" key="7">
    <source>
        <dbReference type="PROSITE" id="PS50887"/>
    </source>
</evidence>
<dbReference type="SMART" id="SM00267">
    <property type="entry name" value="GGDEF"/>
    <property type="match status" value="1"/>
</dbReference>
<comment type="catalytic activity">
    <reaction evidence="4">
        <text>2 GTP = 3',3'-c-di-GMP + 2 diphosphate</text>
        <dbReference type="Rhea" id="RHEA:24898"/>
        <dbReference type="ChEBI" id="CHEBI:33019"/>
        <dbReference type="ChEBI" id="CHEBI:37565"/>
        <dbReference type="ChEBI" id="CHEBI:58805"/>
        <dbReference type="EC" id="2.7.7.65"/>
    </reaction>
</comment>
<name>A0A3M3ES35_9PSED</name>
<dbReference type="CDD" id="cd12914">
    <property type="entry name" value="PDC1_DGC_like"/>
    <property type="match status" value="1"/>
</dbReference>
<evidence type="ECO:0000313" key="9">
    <source>
        <dbReference type="Proteomes" id="UP000270661"/>
    </source>
</evidence>
<dbReference type="CDD" id="cd12915">
    <property type="entry name" value="PDC2_DGC_like"/>
    <property type="match status" value="1"/>
</dbReference>
<feature type="domain" description="GGDEF" evidence="7">
    <location>
        <begin position="383"/>
        <end position="520"/>
    </location>
</feature>
<evidence type="ECO:0000256" key="4">
    <source>
        <dbReference type="ARBA" id="ARBA00034247"/>
    </source>
</evidence>
<dbReference type="GO" id="GO:0052621">
    <property type="term" value="F:diguanylate cyclase activity"/>
    <property type="evidence" value="ECO:0007669"/>
    <property type="project" value="UniProtKB-EC"/>
</dbReference>
<reference evidence="8 9" key="1">
    <citation type="submission" date="2018-08" db="EMBL/GenBank/DDBJ databases">
        <title>Recombination of ecologically and evolutionarily significant loci maintains genetic cohesion in the Pseudomonas syringae species complex.</title>
        <authorList>
            <person name="Dillon M."/>
            <person name="Thakur S."/>
            <person name="Almeida R.N.D."/>
            <person name="Weir B.S."/>
            <person name="Guttman D.S."/>
        </authorList>
    </citation>
    <scope>NUCLEOTIDE SEQUENCE [LARGE SCALE GENOMIC DNA]</scope>
    <source>
        <strain evidence="8 9">NCPPB2445</strain>
    </source>
</reference>
<feature type="compositionally biased region" description="Basic and acidic residues" evidence="5">
    <location>
        <begin position="1"/>
        <end position="14"/>
    </location>
</feature>
<evidence type="ECO:0000256" key="6">
    <source>
        <dbReference type="SAM" id="Phobius"/>
    </source>
</evidence>
<keyword evidence="6" id="KW-0472">Membrane</keyword>
<feature type="transmembrane region" description="Helical" evidence="6">
    <location>
        <begin position="28"/>
        <end position="47"/>
    </location>
</feature>
<keyword evidence="6" id="KW-0812">Transmembrane</keyword>
<dbReference type="PROSITE" id="PS50887">
    <property type="entry name" value="GGDEF"/>
    <property type="match status" value="1"/>
</dbReference>
<gene>
    <name evidence="8" type="ORF">ALQ77_00540</name>
</gene>
<comment type="subcellular location">
    <subcellularLocation>
        <location evidence="2">Cell inner membrane</location>
    </subcellularLocation>
</comment>
<dbReference type="GO" id="GO:0005886">
    <property type="term" value="C:plasma membrane"/>
    <property type="evidence" value="ECO:0007669"/>
    <property type="project" value="UniProtKB-SubCell"/>
</dbReference>
<dbReference type="SUPFAM" id="SSF55073">
    <property type="entry name" value="Nucleotide cyclase"/>
    <property type="match status" value="1"/>
</dbReference>